<evidence type="ECO:0000313" key="1">
    <source>
        <dbReference type="EMBL" id="GAH68584.1"/>
    </source>
</evidence>
<gene>
    <name evidence="1" type="ORF">S03H2_50844</name>
</gene>
<feature type="non-terminal residue" evidence="1">
    <location>
        <position position="1"/>
    </location>
</feature>
<dbReference type="EMBL" id="BARU01032221">
    <property type="protein sequence ID" value="GAH68584.1"/>
    <property type="molecule type" value="Genomic_DNA"/>
</dbReference>
<accession>X1IR59</accession>
<organism evidence="1">
    <name type="scientific">marine sediment metagenome</name>
    <dbReference type="NCBI Taxonomy" id="412755"/>
    <lineage>
        <taxon>unclassified sequences</taxon>
        <taxon>metagenomes</taxon>
        <taxon>ecological metagenomes</taxon>
    </lineage>
</organism>
<dbReference type="AlphaFoldDB" id="X1IR59"/>
<reference evidence="1" key="1">
    <citation type="journal article" date="2014" name="Front. Microbiol.">
        <title>High frequency of phylogenetically diverse reductive dehalogenase-homologous genes in deep subseafloor sedimentary metagenomes.</title>
        <authorList>
            <person name="Kawai M."/>
            <person name="Futagami T."/>
            <person name="Toyoda A."/>
            <person name="Takaki Y."/>
            <person name="Nishi S."/>
            <person name="Hori S."/>
            <person name="Arai W."/>
            <person name="Tsubouchi T."/>
            <person name="Morono Y."/>
            <person name="Uchiyama I."/>
            <person name="Ito T."/>
            <person name="Fujiyama A."/>
            <person name="Inagaki F."/>
            <person name="Takami H."/>
        </authorList>
    </citation>
    <scope>NUCLEOTIDE SEQUENCE</scope>
    <source>
        <strain evidence="1">Expedition CK06-06</strain>
    </source>
</reference>
<sequence>QSLCARQVSLCSRGCAGVRASGFNRISGFRFYSGSSPQSLRFADKWVEYIGRMHEHGLSAV</sequence>
<comment type="caution">
    <text evidence="1">The sequence shown here is derived from an EMBL/GenBank/DDBJ whole genome shotgun (WGS) entry which is preliminary data.</text>
</comment>
<protein>
    <submittedName>
        <fullName evidence="1">Uncharacterized protein</fullName>
    </submittedName>
</protein>
<proteinExistence type="predicted"/>
<name>X1IR59_9ZZZZ</name>